<keyword evidence="1" id="KW-0547">Nucleotide-binding</keyword>
<dbReference type="SUPFAM" id="SSF50465">
    <property type="entry name" value="EF-Tu/eEF-1alpha/eIF2-gamma C-terminal domain"/>
    <property type="match status" value="1"/>
</dbReference>
<name>A0A1M6UJV8_9BACT</name>
<reference evidence="4" key="1">
    <citation type="submission" date="2016-11" db="EMBL/GenBank/DDBJ databases">
        <authorList>
            <person name="Varghese N."/>
            <person name="Submissions S."/>
        </authorList>
    </citation>
    <scope>NUCLEOTIDE SEQUENCE [LARGE SCALE GENOMIC DNA]</scope>
    <source>
        <strain evidence="4">DSM 18569</strain>
    </source>
</reference>
<evidence type="ECO:0000313" key="4">
    <source>
        <dbReference type="Proteomes" id="UP000183947"/>
    </source>
</evidence>
<organism evidence="3 4">
    <name type="scientific">Hymenobacter psychrotolerans DSM 18569</name>
    <dbReference type="NCBI Taxonomy" id="1121959"/>
    <lineage>
        <taxon>Bacteria</taxon>
        <taxon>Pseudomonadati</taxon>
        <taxon>Bacteroidota</taxon>
        <taxon>Cytophagia</taxon>
        <taxon>Cytophagales</taxon>
        <taxon>Hymenobacteraceae</taxon>
        <taxon>Hymenobacter</taxon>
    </lineage>
</organism>
<gene>
    <name evidence="3" type="ORF">SAMN02746009_01386</name>
</gene>
<dbReference type="AlphaFoldDB" id="A0A1M6UJV8"/>
<dbReference type="Gene3D" id="2.40.30.10">
    <property type="entry name" value="Translation factors"/>
    <property type="match status" value="1"/>
</dbReference>
<keyword evidence="2" id="KW-0342">GTP-binding</keyword>
<dbReference type="GO" id="GO:0005525">
    <property type="term" value="F:GTP binding"/>
    <property type="evidence" value="ECO:0007669"/>
    <property type="project" value="UniProtKB-KW"/>
</dbReference>
<dbReference type="OrthoDB" id="8905724at2"/>
<evidence type="ECO:0000256" key="2">
    <source>
        <dbReference type="ARBA" id="ARBA00023134"/>
    </source>
</evidence>
<evidence type="ECO:0000313" key="3">
    <source>
        <dbReference type="EMBL" id="SHK69471.1"/>
    </source>
</evidence>
<dbReference type="InterPro" id="IPR009001">
    <property type="entry name" value="Transl_elong_EF1A/Init_IF2_C"/>
</dbReference>
<evidence type="ECO:0000256" key="1">
    <source>
        <dbReference type="ARBA" id="ARBA00022741"/>
    </source>
</evidence>
<dbReference type="RefSeq" id="WP_073282456.1">
    <property type="nucleotide sequence ID" value="NZ_FRAS01000005.1"/>
</dbReference>
<keyword evidence="4" id="KW-1185">Reference proteome</keyword>
<protein>
    <submittedName>
        <fullName evidence="3">Uncharacterized protein</fullName>
    </submittedName>
</protein>
<sequence length="128" mass="15216">MPASYRVYKDLRDDFEARIRILTPEEGGRQLPPSNGMRWDFQYALDKPARCYMHLYPDFYDPTTNNSWRELPLPIDEWLYARLYFFSAEARAFHQQRIRCGTSFYCVEGSRIVAEGTVTRITGLFEER</sequence>
<dbReference type="Proteomes" id="UP000183947">
    <property type="component" value="Unassembled WGS sequence"/>
</dbReference>
<dbReference type="STRING" id="1121959.SAMN02746009_01386"/>
<proteinExistence type="predicted"/>
<dbReference type="EMBL" id="FRAS01000005">
    <property type="protein sequence ID" value="SHK69471.1"/>
    <property type="molecule type" value="Genomic_DNA"/>
</dbReference>
<accession>A0A1M6UJV8</accession>